<dbReference type="InterPro" id="IPR008978">
    <property type="entry name" value="HSP20-like_chaperone"/>
</dbReference>
<name>A0ABU5IHD7_9BURK</name>
<dbReference type="InterPro" id="IPR002068">
    <property type="entry name" value="A-crystallin/Hsp20_dom"/>
</dbReference>
<evidence type="ECO:0000256" key="2">
    <source>
        <dbReference type="RuleBase" id="RU003616"/>
    </source>
</evidence>
<dbReference type="InterPro" id="IPR031107">
    <property type="entry name" value="Small_HSP"/>
</dbReference>
<protein>
    <submittedName>
        <fullName evidence="4">Hsp20/alpha crystallin family protein</fullName>
    </submittedName>
</protein>
<dbReference type="EMBL" id="JAXOJX010000031">
    <property type="protein sequence ID" value="MDZ5458560.1"/>
    <property type="molecule type" value="Genomic_DNA"/>
</dbReference>
<sequence>MFGSLLTFPGGLFGDFDRLRRELDDVFGPVGQASSIRSVAPGAFPAVNVGRTPNSVEIYAFAPGLDPAKIEVNLDRGVLTISGERAPSVAEGQEAGKQRVYSRERSSGRFMRAISLPDDVDAGQVQARYRDGVLNVSVARRAEAQPQRIQVQ</sequence>
<dbReference type="Gene3D" id="2.60.40.790">
    <property type="match status" value="1"/>
</dbReference>
<dbReference type="PROSITE" id="PS01031">
    <property type="entry name" value="SHSP"/>
    <property type="match status" value="1"/>
</dbReference>
<evidence type="ECO:0000313" key="4">
    <source>
        <dbReference type="EMBL" id="MDZ5458560.1"/>
    </source>
</evidence>
<proteinExistence type="inferred from homology"/>
<dbReference type="SUPFAM" id="SSF49764">
    <property type="entry name" value="HSP20-like chaperones"/>
    <property type="match status" value="1"/>
</dbReference>
<evidence type="ECO:0000256" key="1">
    <source>
        <dbReference type="PROSITE-ProRule" id="PRU00285"/>
    </source>
</evidence>
<keyword evidence="5" id="KW-1185">Reference proteome</keyword>
<dbReference type="Proteomes" id="UP001293718">
    <property type="component" value="Unassembled WGS sequence"/>
</dbReference>
<dbReference type="CDD" id="cd06464">
    <property type="entry name" value="ACD_sHsps-like"/>
    <property type="match status" value="1"/>
</dbReference>
<dbReference type="PANTHER" id="PTHR11527">
    <property type="entry name" value="HEAT-SHOCK PROTEIN 20 FAMILY MEMBER"/>
    <property type="match status" value="1"/>
</dbReference>
<reference evidence="4 5" key="1">
    <citation type="submission" date="2023-11" db="EMBL/GenBank/DDBJ databases">
        <title>Draft genome of Azohydromonas lata strain H1 (DSM1123), a polyhydroxyalkanoate producer.</title>
        <authorList>
            <person name="Traversa D."/>
            <person name="D'Addabbo P."/>
            <person name="Pazzani C."/>
            <person name="Manzari C."/>
            <person name="Chiara M."/>
            <person name="Scrascia M."/>
        </authorList>
    </citation>
    <scope>NUCLEOTIDE SEQUENCE [LARGE SCALE GENOMIC DNA]</scope>
    <source>
        <strain evidence="4 5">H1</strain>
    </source>
</reference>
<gene>
    <name evidence="4" type="ORF">SM757_18430</name>
</gene>
<comment type="similarity">
    <text evidence="1 2">Belongs to the small heat shock protein (HSP20) family.</text>
</comment>
<dbReference type="RefSeq" id="WP_066341320.1">
    <property type="nucleotide sequence ID" value="NZ_JAXOJX010000031.1"/>
</dbReference>
<dbReference type="Pfam" id="PF00011">
    <property type="entry name" value="HSP20"/>
    <property type="match status" value="1"/>
</dbReference>
<evidence type="ECO:0000259" key="3">
    <source>
        <dbReference type="PROSITE" id="PS01031"/>
    </source>
</evidence>
<organism evidence="4 5">
    <name type="scientific">Azohydromonas lata</name>
    <dbReference type="NCBI Taxonomy" id="45677"/>
    <lineage>
        <taxon>Bacteria</taxon>
        <taxon>Pseudomonadati</taxon>
        <taxon>Pseudomonadota</taxon>
        <taxon>Betaproteobacteria</taxon>
        <taxon>Burkholderiales</taxon>
        <taxon>Sphaerotilaceae</taxon>
        <taxon>Azohydromonas</taxon>
    </lineage>
</organism>
<accession>A0ABU5IHD7</accession>
<comment type="caution">
    <text evidence="4">The sequence shown here is derived from an EMBL/GenBank/DDBJ whole genome shotgun (WGS) entry which is preliminary data.</text>
</comment>
<feature type="domain" description="SHSP" evidence="3">
    <location>
        <begin position="38"/>
        <end position="152"/>
    </location>
</feature>
<evidence type="ECO:0000313" key="5">
    <source>
        <dbReference type="Proteomes" id="UP001293718"/>
    </source>
</evidence>